<sequence>MRKLFLATVLFIGVTAFAQTAYEKAMSEKVAKVESHLSADDFTALSNDFTRIGDKEKTQWLPYYYAAFSSIQKGRIAMREGRTADLDPIADEAQKNLDKASELSKDNPEILILQKMVHGLKMMVNPQQRFMSEGMLAAEALSKAEKLDSENPRITLMKAEDTYFTPEQFGGSKTRGLELFQKSLDQFNVYKTKTSLDPNWGKAEAEYFLANKP</sequence>
<keyword evidence="3" id="KW-1185">Reference proteome</keyword>
<reference evidence="2 3" key="1">
    <citation type="journal article" date="2004" name="Int. J. Syst. Evol. Microbiol.">
        <title>Kaistella koreensis gen. nov., sp. nov., a novel member of the Chryseobacterium-Bergeyella-Riemerella branch.</title>
        <authorList>
            <person name="Kim M.K."/>
            <person name="Im W.T."/>
            <person name="Shin Y.K."/>
            <person name="Lim J.H."/>
            <person name="Kim S.H."/>
            <person name="Lee B.C."/>
            <person name="Park M.Y."/>
            <person name="Lee K.Y."/>
            <person name="Lee S.T."/>
        </authorList>
    </citation>
    <scope>NUCLEOTIDE SEQUENCE [LARGE SCALE GENOMIC DNA]</scope>
    <source>
        <strain evidence="2 3">CCUG 49689</strain>
    </source>
</reference>
<protein>
    <submittedName>
        <fullName evidence="2">Uncharacterized protein</fullName>
    </submittedName>
</protein>
<keyword evidence="1" id="KW-0732">Signal</keyword>
<evidence type="ECO:0000313" key="3">
    <source>
        <dbReference type="Proteomes" id="UP000035900"/>
    </source>
</evidence>
<dbReference type="EMBL" id="LFNG01000008">
    <property type="protein sequence ID" value="KMQ71429.1"/>
    <property type="molecule type" value="Genomic_DNA"/>
</dbReference>
<gene>
    <name evidence="2" type="ORF">ACM44_07365</name>
</gene>
<feature type="chain" id="PRO_5005289236" evidence="1">
    <location>
        <begin position="19"/>
        <end position="213"/>
    </location>
</feature>
<evidence type="ECO:0000256" key="1">
    <source>
        <dbReference type="SAM" id="SignalP"/>
    </source>
</evidence>
<organism evidence="2 3">
    <name type="scientific">Chryseobacterium koreense CCUG 49689</name>
    <dbReference type="NCBI Taxonomy" id="1304281"/>
    <lineage>
        <taxon>Bacteria</taxon>
        <taxon>Pseudomonadati</taxon>
        <taxon>Bacteroidota</taxon>
        <taxon>Flavobacteriia</taxon>
        <taxon>Flavobacteriales</taxon>
        <taxon>Weeksellaceae</taxon>
        <taxon>Chryseobacterium group</taxon>
        <taxon>Chryseobacterium</taxon>
    </lineage>
</organism>
<dbReference type="Proteomes" id="UP000035900">
    <property type="component" value="Unassembled WGS sequence"/>
</dbReference>
<accession>A0A0J7J044</accession>
<dbReference type="RefSeq" id="WP_048499390.1">
    <property type="nucleotide sequence ID" value="NZ_LFNG01000008.1"/>
</dbReference>
<name>A0A0J7J044_9FLAO</name>
<dbReference type="STRING" id="1304281.ACM44_07365"/>
<comment type="caution">
    <text evidence="2">The sequence shown here is derived from an EMBL/GenBank/DDBJ whole genome shotgun (WGS) entry which is preliminary data.</text>
</comment>
<evidence type="ECO:0000313" key="2">
    <source>
        <dbReference type="EMBL" id="KMQ71429.1"/>
    </source>
</evidence>
<dbReference type="PATRIC" id="fig|1304281.5.peg.1577"/>
<proteinExistence type="predicted"/>
<feature type="signal peptide" evidence="1">
    <location>
        <begin position="1"/>
        <end position="18"/>
    </location>
</feature>
<dbReference type="AlphaFoldDB" id="A0A0J7J044"/>
<dbReference type="OrthoDB" id="1150971at2"/>